<evidence type="ECO:0000256" key="4">
    <source>
        <dbReference type="ARBA" id="ARBA00022840"/>
    </source>
</evidence>
<dbReference type="InterPro" id="IPR027417">
    <property type="entry name" value="P-loop_NTPase"/>
</dbReference>
<sequence>MSHVAHDPAQDQDTSFSSLGLAIEIVQELTAQGLHSPTPVQAAAIPVLLEGHDLMASAQTGTGKTAAFLLPALNRLARPPKHHGKGPRVLVLTPTRELAEQVSKVAMNFSRRIPRCKVVSLVGGVPYPVQHKQLAQPVEIVVATPGRLMDLMRSGRIDFRRLELLVLDEADRMLDMGFIEDIEAIVAELPEERQTALFSATLSETVQEFARPMLRDPRKVELAPQGLPTANVEQSVHYADGYEHKLKLTAALAEAAAGTQSIIFTATKADADGIADWLRVAGLKADAMHGDLPQRSRRKVLDKLRRGEIDMLVATDVAARGIDVAGIGQVINFDLPRFSEDYIHRIGRTGRAGRSGRAVSLVTRNDFVLLTRIKKRYQVNFETMTLEGLEARFQPGARRTDDRRPNGGGGRSFGDRPRQGGDRQGYGNRDSAPRFNNENREHAPRDNSYFNDRRNGNLGGNGQERSFENRPRPEGGYRNNRDSQPREGGFNRDGAPRENRFNRDGAPREFANRETGNREYGQREGGFNRDGGAPRENRGGYAGKREGGFGEKREFGGNGGGARREGGFNQPRRDDRFGGEARRPRGDAPRRTDRSGE</sequence>
<dbReference type="GO" id="GO:0016787">
    <property type="term" value="F:hydrolase activity"/>
    <property type="evidence" value="ECO:0007669"/>
    <property type="project" value="UniProtKB-KW"/>
</dbReference>
<dbReference type="InterPro" id="IPR011545">
    <property type="entry name" value="DEAD/DEAH_box_helicase_dom"/>
</dbReference>
<dbReference type="AlphaFoldDB" id="A0A840RDW8"/>
<dbReference type="CDD" id="cd18787">
    <property type="entry name" value="SF2_C_DEAD"/>
    <property type="match status" value="1"/>
</dbReference>
<dbReference type="Pfam" id="PF00271">
    <property type="entry name" value="Helicase_C"/>
    <property type="match status" value="1"/>
</dbReference>
<comment type="similarity">
    <text evidence="5 7">Belongs to the DEAD box helicase family.</text>
</comment>
<dbReference type="InterPro" id="IPR001650">
    <property type="entry name" value="Helicase_C-like"/>
</dbReference>
<evidence type="ECO:0000256" key="5">
    <source>
        <dbReference type="ARBA" id="ARBA00038437"/>
    </source>
</evidence>
<organism evidence="12 13">
    <name type="scientific">Silvimonas terrae</name>
    <dbReference type="NCBI Taxonomy" id="300266"/>
    <lineage>
        <taxon>Bacteria</taxon>
        <taxon>Pseudomonadati</taxon>
        <taxon>Pseudomonadota</taxon>
        <taxon>Betaproteobacteria</taxon>
        <taxon>Neisseriales</taxon>
        <taxon>Chitinibacteraceae</taxon>
        <taxon>Silvimonas</taxon>
    </lineage>
</organism>
<dbReference type="GO" id="GO:0003676">
    <property type="term" value="F:nucleic acid binding"/>
    <property type="evidence" value="ECO:0007669"/>
    <property type="project" value="InterPro"/>
</dbReference>
<dbReference type="GO" id="GO:0005524">
    <property type="term" value="F:ATP binding"/>
    <property type="evidence" value="ECO:0007669"/>
    <property type="project" value="UniProtKB-KW"/>
</dbReference>
<feature type="compositionally biased region" description="Basic and acidic residues" evidence="8">
    <location>
        <begin position="494"/>
        <end position="522"/>
    </location>
</feature>
<feature type="region of interest" description="Disordered" evidence="8">
    <location>
        <begin position="392"/>
        <end position="597"/>
    </location>
</feature>
<feature type="compositionally biased region" description="Basic and acidic residues" evidence="8">
    <location>
        <begin position="437"/>
        <end position="455"/>
    </location>
</feature>
<feature type="domain" description="Helicase C-terminal" evidence="10">
    <location>
        <begin position="247"/>
        <end position="392"/>
    </location>
</feature>
<dbReference type="RefSeq" id="WP_184098695.1">
    <property type="nucleotide sequence ID" value="NZ_JACHHN010000002.1"/>
</dbReference>
<dbReference type="InterPro" id="IPR050079">
    <property type="entry name" value="DEAD_box_RNA_helicase"/>
</dbReference>
<dbReference type="GO" id="GO:0005829">
    <property type="term" value="C:cytosol"/>
    <property type="evidence" value="ECO:0007669"/>
    <property type="project" value="TreeGrafter"/>
</dbReference>
<dbReference type="Gene3D" id="3.40.50.300">
    <property type="entry name" value="P-loop containing nucleotide triphosphate hydrolases"/>
    <property type="match status" value="2"/>
</dbReference>
<accession>A0A840RDW8</accession>
<evidence type="ECO:0000259" key="11">
    <source>
        <dbReference type="PROSITE" id="PS51195"/>
    </source>
</evidence>
<feature type="domain" description="Helicase ATP-binding" evidence="9">
    <location>
        <begin position="45"/>
        <end position="220"/>
    </location>
</feature>
<dbReference type="PROSITE" id="PS51192">
    <property type="entry name" value="HELICASE_ATP_BIND_1"/>
    <property type="match status" value="1"/>
</dbReference>
<keyword evidence="13" id="KW-1185">Reference proteome</keyword>
<keyword evidence="2 7" id="KW-0378">Hydrolase</keyword>
<dbReference type="PANTHER" id="PTHR47959:SF17">
    <property type="entry name" value="ATP-DEPENDENT RNA HELICASE DEAD BOX FAMILY"/>
    <property type="match status" value="1"/>
</dbReference>
<dbReference type="InterPro" id="IPR014014">
    <property type="entry name" value="RNA_helicase_DEAD_Q_motif"/>
</dbReference>
<feature type="short sequence motif" description="Q motif" evidence="6">
    <location>
        <begin position="14"/>
        <end position="42"/>
    </location>
</feature>
<dbReference type="EMBL" id="JACHHN010000002">
    <property type="protein sequence ID" value="MBB5190560.1"/>
    <property type="molecule type" value="Genomic_DNA"/>
</dbReference>
<evidence type="ECO:0000313" key="12">
    <source>
        <dbReference type="EMBL" id="MBB5190560.1"/>
    </source>
</evidence>
<keyword evidence="1 7" id="KW-0547">Nucleotide-binding</keyword>
<dbReference type="SUPFAM" id="SSF52540">
    <property type="entry name" value="P-loop containing nucleoside triphosphate hydrolases"/>
    <property type="match status" value="1"/>
</dbReference>
<evidence type="ECO:0000256" key="1">
    <source>
        <dbReference type="ARBA" id="ARBA00022741"/>
    </source>
</evidence>
<reference evidence="12 13" key="1">
    <citation type="submission" date="2020-08" db="EMBL/GenBank/DDBJ databases">
        <title>Genomic Encyclopedia of Type Strains, Phase IV (KMG-IV): sequencing the most valuable type-strain genomes for metagenomic binning, comparative biology and taxonomic classification.</title>
        <authorList>
            <person name="Goeker M."/>
        </authorList>
    </citation>
    <scope>NUCLEOTIDE SEQUENCE [LARGE SCALE GENOMIC DNA]</scope>
    <source>
        <strain evidence="12 13">DSM 18233</strain>
    </source>
</reference>
<dbReference type="PANTHER" id="PTHR47959">
    <property type="entry name" value="ATP-DEPENDENT RNA HELICASE RHLE-RELATED"/>
    <property type="match status" value="1"/>
</dbReference>
<dbReference type="InterPro" id="IPR014001">
    <property type="entry name" value="Helicase_ATP-bd"/>
</dbReference>
<proteinExistence type="inferred from homology"/>
<dbReference type="InterPro" id="IPR000629">
    <property type="entry name" value="RNA-helicase_DEAD-box_CS"/>
</dbReference>
<feature type="compositionally biased region" description="Basic and acidic residues" evidence="8">
    <location>
        <begin position="562"/>
        <end position="597"/>
    </location>
</feature>
<dbReference type="Pfam" id="PF00270">
    <property type="entry name" value="DEAD"/>
    <property type="match status" value="1"/>
</dbReference>
<dbReference type="PROSITE" id="PS51195">
    <property type="entry name" value="Q_MOTIF"/>
    <property type="match status" value="1"/>
</dbReference>
<feature type="compositionally biased region" description="Basic and acidic residues" evidence="8">
    <location>
        <begin position="465"/>
        <end position="485"/>
    </location>
</feature>
<gene>
    <name evidence="12" type="ORF">HNQ50_001282</name>
</gene>
<evidence type="ECO:0000256" key="8">
    <source>
        <dbReference type="SAM" id="MobiDB-lite"/>
    </source>
</evidence>
<keyword evidence="3 7" id="KW-0347">Helicase</keyword>
<dbReference type="PROSITE" id="PS51194">
    <property type="entry name" value="HELICASE_CTER"/>
    <property type="match status" value="1"/>
</dbReference>
<dbReference type="SMART" id="SM00490">
    <property type="entry name" value="HELICc"/>
    <property type="match status" value="1"/>
</dbReference>
<dbReference type="SMART" id="SM00487">
    <property type="entry name" value="DEXDc"/>
    <property type="match status" value="1"/>
</dbReference>
<evidence type="ECO:0000259" key="9">
    <source>
        <dbReference type="PROSITE" id="PS51192"/>
    </source>
</evidence>
<evidence type="ECO:0000256" key="6">
    <source>
        <dbReference type="PROSITE-ProRule" id="PRU00552"/>
    </source>
</evidence>
<feature type="domain" description="DEAD-box RNA helicase Q" evidence="11">
    <location>
        <begin position="14"/>
        <end position="42"/>
    </location>
</feature>
<dbReference type="GO" id="GO:0003724">
    <property type="term" value="F:RNA helicase activity"/>
    <property type="evidence" value="ECO:0007669"/>
    <property type="project" value="InterPro"/>
</dbReference>
<evidence type="ECO:0000256" key="2">
    <source>
        <dbReference type="ARBA" id="ARBA00022801"/>
    </source>
</evidence>
<evidence type="ECO:0000256" key="3">
    <source>
        <dbReference type="ARBA" id="ARBA00022806"/>
    </source>
</evidence>
<feature type="compositionally biased region" description="Basic and acidic residues" evidence="8">
    <location>
        <begin position="532"/>
        <end position="555"/>
    </location>
</feature>
<name>A0A840RDW8_9NEIS</name>
<dbReference type="CDD" id="cd00268">
    <property type="entry name" value="DEADc"/>
    <property type="match status" value="1"/>
</dbReference>
<evidence type="ECO:0000256" key="7">
    <source>
        <dbReference type="RuleBase" id="RU000492"/>
    </source>
</evidence>
<evidence type="ECO:0000313" key="13">
    <source>
        <dbReference type="Proteomes" id="UP000543030"/>
    </source>
</evidence>
<dbReference type="InterPro" id="IPR044742">
    <property type="entry name" value="DEAD/DEAH_RhlB"/>
</dbReference>
<protein>
    <submittedName>
        <fullName evidence="12">Superfamily II DNA/RNA helicase</fullName>
    </submittedName>
</protein>
<dbReference type="Proteomes" id="UP000543030">
    <property type="component" value="Unassembled WGS sequence"/>
</dbReference>
<keyword evidence="4 7" id="KW-0067">ATP-binding</keyword>
<evidence type="ECO:0000259" key="10">
    <source>
        <dbReference type="PROSITE" id="PS51194"/>
    </source>
</evidence>
<comment type="caution">
    <text evidence="12">The sequence shown here is derived from an EMBL/GenBank/DDBJ whole genome shotgun (WGS) entry which is preliminary data.</text>
</comment>
<dbReference type="PROSITE" id="PS00039">
    <property type="entry name" value="DEAD_ATP_HELICASE"/>
    <property type="match status" value="1"/>
</dbReference>